<evidence type="ECO:0000259" key="7">
    <source>
        <dbReference type="Pfam" id="PF03799"/>
    </source>
</evidence>
<dbReference type="InterPro" id="IPR005548">
    <property type="entry name" value="Cell_div_FtsQ/DivIB_C"/>
</dbReference>
<evidence type="ECO:0000256" key="4">
    <source>
        <dbReference type="ARBA" id="ARBA00022989"/>
    </source>
</evidence>
<feature type="domain" description="Cell division protein FtsQ/DivIB C-terminal" evidence="7">
    <location>
        <begin position="128"/>
        <end position="232"/>
    </location>
</feature>
<evidence type="ECO:0000256" key="3">
    <source>
        <dbReference type="ARBA" id="ARBA00022692"/>
    </source>
</evidence>
<keyword evidence="5" id="KW-0131">Cell cycle</keyword>
<keyword evidence="1" id="KW-1003">Cell membrane</keyword>
<name>A0ABN6XG92_9CELL</name>
<dbReference type="GO" id="GO:0051301">
    <property type="term" value="P:cell division"/>
    <property type="evidence" value="ECO:0007669"/>
    <property type="project" value="UniProtKB-KW"/>
</dbReference>
<evidence type="ECO:0000256" key="6">
    <source>
        <dbReference type="SAM" id="Phobius"/>
    </source>
</evidence>
<evidence type="ECO:0000313" key="10">
    <source>
        <dbReference type="Proteomes" id="UP001321475"/>
    </source>
</evidence>
<dbReference type="Proteomes" id="UP001321475">
    <property type="component" value="Chromosome"/>
</dbReference>
<protein>
    <submittedName>
        <fullName evidence="9">Cell division protein FtsQ</fullName>
    </submittedName>
</protein>
<feature type="transmembrane region" description="Helical" evidence="6">
    <location>
        <begin position="20"/>
        <end position="42"/>
    </location>
</feature>
<dbReference type="EMBL" id="AP027729">
    <property type="protein sequence ID" value="BDZ43836.1"/>
    <property type="molecule type" value="Genomic_DNA"/>
</dbReference>
<sequence>MAPRLAERERERRAVRRRKVLRSAAAWTGGLGVLAGVVWLVFFSSVLGVDADEIEVTTVGDATYVDTDAVEQVVTATAGTPLPRLDTVGLRDAVREVRGVDDVRILRAWPRGVDVRVEPQVPVAAVPVGEAFRLLDASGATVASVGEPPGDLPRVDVPVDDEDGGPGTRALRSVLVVLNALPPDILADVTDVSADTQDAVETELRDGSTVRWGGAEDAELKVDVLRVLLDGVDPDGVTVYDVSAPEAPVTS</sequence>
<keyword evidence="10" id="KW-1185">Reference proteome</keyword>
<feature type="domain" description="POTRA" evidence="8">
    <location>
        <begin position="59"/>
        <end position="118"/>
    </location>
</feature>
<evidence type="ECO:0000259" key="8">
    <source>
        <dbReference type="Pfam" id="PF08478"/>
    </source>
</evidence>
<dbReference type="Pfam" id="PF08478">
    <property type="entry name" value="POTRA_1"/>
    <property type="match status" value="1"/>
</dbReference>
<dbReference type="Gene3D" id="3.10.20.310">
    <property type="entry name" value="membrane protein fhac"/>
    <property type="match status" value="1"/>
</dbReference>
<dbReference type="InterPro" id="IPR050487">
    <property type="entry name" value="FtsQ_DivIB"/>
</dbReference>
<dbReference type="Pfam" id="PF03799">
    <property type="entry name" value="FtsQ_DivIB_C"/>
    <property type="match status" value="1"/>
</dbReference>
<dbReference type="InterPro" id="IPR013685">
    <property type="entry name" value="POTRA_FtsQ_type"/>
</dbReference>
<evidence type="ECO:0000256" key="5">
    <source>
        <dbReference type="ARBA" id="ARBA00023306"/>
    </source>
</evidence>
<dbReference type="PANTHER" id="PTHR37820">
    <property type="entry name" value="CELL DIVISION PROTEIN DIVIB"/>
    <property type="match status" value="1"/>
</dbReference>
<keyword evidence="2 9" id="KW-0132">Cell division</keyword>
<accession>A0ABN6XG92</accession>
<proteinExistence type="predicted"/>
<gene>
    <name evidence="9" type="primary">ftsQ</name>
    <name evidence="9" type="ORF">GCM10025865_31350</name>
</gene>
<dbReference type="RefSeq" id="WP_286217958.1">
    <property type="nucleotide sequence ID" value="NZ_AP027729.1"/>
</dbReference>
<keyword evidence="6" id="KW-0472">Membrane</keyword>
<keyword evidence="4 6" id="KW-1133">Transmembrane helix</keyword>
<evidence type="ECO:0000256" key="2">
    <source>
        <dbReference type="ARBA" id="ARBA00022618"/>
    </source>
</evidence>
<evidence type="ECO:0000313" key="9">
    <source>
        <dbReference type="EMBL" id="BDZ43836.1"/>
    </source>
</evidence>
<evidence type="ECO:0000256" key="1">
    <source>
        <dbReference type="ARBA" id="ARBA00022475"/>
    </source>
</evidence>
<dbReference type="PANTHER" id="PTHR37820:SF1">
    <property type="entry name" value="CELL DIVISION PROTEIN FTSQ"/>
    <property type="match status" value="1"/>
</dbReference>
<reference evidence="10" key="1">
    <citation type="journal article" date="2019" name="Int. J. Syst. Evol. Microbiol.">
        <title>The Global Catalogue of Microorganisms (GCM) 10K type strain sequencing project: providing services to taxonomists for standard genome sequencing and annotation.</title>
        <authorList>
            <consortium name="The Broad Institute Genomics Platform"/>
            <consortium name="The Broad Institute Genome Sequencing Center for Infectious Disease"/>
            <person name="Wu L."/>
            <person name="Ma J."/>
        </authorList>
    </citation>
    <scope>NUCLEOTIDE SEQUENCE [LARGE SCALE GENOMIC DNA]</scope>
    <source>
        <strain evidence="10">NBRC 108565</strain>
    </source>
</reference>
<keyword evidence="3 6" id="KW-0812">Transmembrane</keyword>
<organism evidence="9 10">
    <name type="scientific">Paraoerskovia sediminicola</name>
    <dbReference type="NCBI Taxonomy" id="1138587"/>
    <lineage>
        <taxon>Bacteria</taxon>
        <taxon>Bacillati</taxon>
        <taxon>Actinomycetota</taxon>
        <taxon>Actinomycetes</taxon>
        <taxon>Micrococcales</taxon>
        <taxon>Cellulomonadaceae</taxon>
        <taxon>Paraoerskovia</taxon>
    </lineage>
</organism>